<evidence type="ECO:0000256" key="9">
    <source>
        <dbReference type="PIRSR" id="PIRSR602401-1"/>
    </source>
</evidence>
<gene>
    <name evidence="11" type="ORF">P691DRAFT_776054</name>
</gene>
<proteinExistence type="inferred from homology"/>
<keyword evidence="6 10" id="KW-0560">Oxidoreductase</keyword>
<organism evidence="11 12">
    <name type="scientific">Macrolepiota fuliginosa MF-IS2</name>
    <dbReference type="NCBI Taxonomy" id="1400762"/>
    <lineage>
        <taxon>Eukaryota</taxon>
        <taxon>Fungi</taxon>
        <taxon>Dikarya</taxon>
        <taxon>Basidiomycota</taxon>
        <taxon>Agaricomycotina</taxon>
        <taxon>Agaricomycetes</taxon>
        <taxon>Agaricomycetidae</taxon>
        <taxon>Agaricales</taxon>
        <taxon>Agaricineae</taxon>
        <taxon>Agaricaceae</taxon>
        <taxon>Macrolepiota</taxon>
    </lineage>
</organism>
<keyword evidence="7 9" id="KW-0408">Iron</keyword>
<dbReference type="EMBL" id="MU151194">
    <property type="protein sequence ID" value="KAF9447572.1"/>
    <property type="molecule type" value="Genomic_DNA"/>
</dbReference>
<dbReference type="Pfam" id="PF00067">
    <property type="entry name" value="p450"/>
    <property type="match status" value="1"/>
</dbReference>
<keyword evidence="5 9" id="KW-0479">Metal-binding</keyword>
<dbReference type="InterPro" id="IPR036396">
    <property type="entry name" value="Cyt_P450_sf"/>
</dbReference>
<feature type="binding site" description="axial binding residue" evidence="9">
    <location>
        <position position="443"/>
    </location>
    <ligand>
        <name>heme</name>
        <dbReference type="ChEBI" id="CHEBI:30413"/>
    </ligand>
    <ligandPart>
        <name>Fe</name>
        <dbReference type="ChEBI" id="CHEBI:18248"/>
    </ligandPart>
</feature>
<dbReference type="PRINTS" id="PR00385">
    <property type="entry name" value="P450"/>
</dbReference>
<reference evidence="11" key="1">
    <citation type="submission" date="2020-11" db="EMBL/GenBank/DDBJ databases">
        <authorList>
            <consortium name="DOE Joint Genome Institute"/>
            <person name="Ahrendt S."/>
            <person name="Riley R."/>
            <person name="Andreopoulos W."/>
            <person name="Labutti K."/>
            <person name="Pangilinan J."/>
            <person name="Ruiz-Duenas F.J."/>
            <person name="Barrasa J.M."/>
            <person name="Sanchez-Garcia M."/>
            <person name="Camarero S."/>
            <person name="Miyauchi S."/>
            <person name="Serrano A."/>
            <person name="Linde D."/>
            <person name="Babiker R."/>
            <person name="Drula E."/>
            <person name="Ayuso-Fernandez I."/>
            <person name="Pacheco R."/>
            <person name="Padilla G."/>
            <person name="Ferreira P."/>
            <person name="Barriuso J."/>
            <person name="Kellner H."/>
            <person name="Castanera R."/>
            <person name="Alfaro M."/>
            <person name="Ramirez L."/>
            <person name="Pisabarro A.G."/>
            <person name="Kuo A."/>
            <person name="Tritt A."/>
            <person name="Lipzen A."/>
            <person name="He G."/>
            <person name="Yan M."/>
            <person name="Ng V."/>
            <person name="Cullen D."/>
            <person name="Martin F."/>
            <person name="Rosso M.-N."/>
            <person name="Henrissat B."/>
            <person name="Hibbett D."/>
            <person name="Martinez A.T."/>
            <person name="Grigoriev I.V."/>
        </authorList>
    </citation>
    <scope>NUCLEOTIDE SEQUENCE</scope>
    <source>
        <strain evidence="11">MF-IS2</strain>
    </source>
</reference>
<dbReference type="SUPFAM" id="SSF48264">
    <property type="entry name" value="Cytochrome P450"/>
    <property type="match status" value="1"/>
</dbReference>
<dbReference type="PANTHER" id="PTHR46300:SF7">
    <property type="entry name" value="P450, PUTATIVE (EUROFUNG)-RELATED"/>
    <property type="match status" value="1"/>
</dbReference>
<evidence type="ECO:0000256" key="2">
    <source>
        <dbReference type="ARBA" id="ARBA00005179"/>
    </source>
</evidence>
<dbReference type="Proteomes" id="UP000807342">
    <property type="component" value="Unassembled WGS sequence"/>
</dbReference>
<evidence type="ECO:0000256" key="3">
    <source>
        <dbReference type="ARBA" id="ARBA00010617"/>
    </source>
</evidence>
<evidence type="ECO:0000256" key="1">
    <source>
        <dbReference type="ARBA" id="ARBA00001971"/>
    </source>
</evidence>
<keyword evidence="4 9" id="KW-0349">Heme</keyword>
<comment type="pathway">
    <text evidence="2">Secondary metabolite biosynthesis.</text>
</comment>
<dbReference type="InterPro" id="IPR050364">
    <property type="entry name" value="Cytochrome_P450_fung"/>
</dbReference>
<comment type="similarity">
    <text evidence="3 10">Belongs to the cytochrome P450 family.</text>
</comment>
<name>A0A9P5XA79_9AGAR</name>
<dbReference type="GO" id="GO:0016705">
    <property type="term" value="F:oxidoreductase activity, acting on paired donors, with incorporation or reduction of molecular oxygen"/>
    <property type="evidence" value="ECO:0007669"/>
    <property type="project" value="InterPro"/>
</dbReference>
<dbReference type="GO" id="GO:0004497">
    <property type="term" value="F:monooxygenase activity"/>
    <property type="evidence" value="ECO:0007669"/>
    <property type="project" value="UniProtKB-KW"/>
</dbReference>
<evidence type="ECO:0000256" key="7">
    <source>
        <dbReference type="ARBA" id="ARBA00023004"/>
    </source>
</evidence>
<keyword evidence="12" id="KW-1185">Reference proteome</keyword>
<comment type="caution">
    <text evidence="11">The sequence shown here is derived from an EMBL/GenBank/DDBJ whole genome shotgun (WGS) entry which is preliminary data.</text>
</comment>
<dbReference type="PROSITE" id="PS00086">
    <property type="entry name" value="CYTOCHROME_P450"/>
    <property type="match status" value="1"/>
</dbReference>
<accession>A0A9P5XA79</accession>
<dbReference type="OrthoDB" id="2789670at2759"/>
<dbReference type="InterPro" id="IPR001128">
    <property type="entry name" value="Cyt_P450"/>
</dbReference>
<evidence type="ECO:0000256" key="8">
    <source>
        <dbReference type="ARBA" id="ARBA00023033"/>
    </source>
</evidence>
<evidence type="ECO:0000256" key="4">
    <source>
        <dbReference type="ARBA" id="ARBA00022617"/>
    </source>
</evidence>
<evidence type="ECO:0000256" key="5">
    <source>
        <dbReference type="ARBA" id="ARBA00022723"/>
    </source>
</evidence>
<dbReference type="InterPro" id="IPR002401">
    <property type="entry name" value="Cyt_P450_E_grp-I"/>
</dbReference>
<dbReference type="AlphaFoldDB" id="A0A9P5XA79"/>
<dbReference type="GO" id="GO:0005506">
    <property type="term" value="F:iron ion binding"/>
    <property type="evidence" value="ECO:0007669"/>
    <property type="project" value="InterPro"/>
</dbReference>
<dbReference type="PANTHER" id="PTHR46300">
    <property type="entry name" value="P450, PUTATIVE (EUROFUNG)-RELATED-RELATED"/>
    <property type="match status" value="1"/>
</dbReference>
<evidence type="ECO:0000313" key="12">
    <source>
        <dbReference type="Proteomes" id="UP000807342"/>
    </source>
</evidence>
<dbReference type="Gene3D" id="1.10.630.10">
    <property type="entry name" value="Cytochrome P450"/>
    <property type="match status" value="1"/>
</dbReference>
<evidence type="ECO:0000256" key="6">
    <source>
        <dbReference type="ARBA" id="ARBA00023002"/>
    </source>
</evidence>
<protein>
    <submittedName>
        <fullName evidence="11">Cytochrome P450</fullName>
    </submittedName>
</protein>
<comment type="cofactor">
    <cofactor evidence="1 9">
        <name>heme</name>
        <dbReference type="ChEBI" id="CHEBI:30413"/>
    </cofactor>
</comment>
<evidence type="ECO:0000256" key="10">
    <source>
        <dbReference type="RuleBase" id="RU000461"/>
    </source>
</evidence>
<keyword evidence="8 10" id="KW-0503">Monooxygenase</keyword>
<sequence length="513" mass="57887">MAIPVTGSIPTLVALVLLVLVVIKTSRKRSAYPLPPGPPKRPIIGNLLDLPTRYEWLTYTKWAKQYDSDVLHVSGAGKDLVILNTVEAARDLLEKRSATYSGRPAFLMGKLMGWDYLFSSMPYGDAWRERRKLFQKYFHPTKPETHRPIETEYVRKLLPELLEHPQDFMTLFRHLIGATTLVLAYGLDIKLDNDPFVHLADDSMRPLIEAIVPGAFLVDLIPALQYVPAWFPGAGFQRKAKEWKKMTTRFRDAPYDAAKRAVAEGKAKSSFTSMCLEQFTESNKPEFDEDLVRDTASMFFAGGSDTVLAAVYTFILAMLCHPDKQAKAQEELDRVVGHGRLPDYNDEPNLPYLSAVIKETFRWRPVTPMGVPHCSEGDDVYNGYLIPSGSIMIVNLWNIMHNEEDYPDPDTFLPERFLDPNGNIDKTVRDPMSVAFGFGRRICPGEHMARSTLWLTAASILALFKLAKPVKDGAVVEPTKEYLSALVCHTAPFECDFKPRSRATEQLVKSLVE</sequence>
<dbReference type="PRINTS" id="PR00463">
    <property type="entry name" value="EP450I"/>
</dbReference>
<evidence type="ECO:0000313" key="11">
    <source>
        <dbReference type="EMBL" id="KAF9447572.1"/>
    </source>
</evidence>
<dbReference type="InterPro" id="IPR017972">
    <property type="entry name" value="Cyt_P450_CS"/>
</dbReference>
<dbReference type="CDD" id="cd11065">
    <property type="entry name" value="CYP64-like"/>
    <property type="match status" value="1"/>
</dbReference>
<dbReference type="GO" id="GO:0020037">
    <property type="term" value="F:heme binding"/>
    <property type="evidence" value="ECO:0007669"/>
    <property type="project" value="InterPro"/>
</dbReference>